<sequence>MGAAGSRRASQSHAPHTPPQNIPYHYPPHAYPPQAYQSTPTPPPAYYGPPPPMPVQPHTHYPQQPPRPPAYDGGQNGETIIIIQQDPEPVSVQYPLQPQAFIHPPTAPPPPPPQPQRPAPPPSTPAPRVDERYVEKLHELQELLMVHFEQSEGLVLKERFDELDTDKSGYLNASEFYFLLQKMEEDIFSKLEPVRPPRQISAATVEREMRRFDQTKDGRLSRAEFLEAAEGVFVSGVMRHAEMLVGPLGASLEGRLVHISGLQRKAVTSLR</sequence>
<reference evidence="4" key="1">
    <citation type="submission" date="2014-11" db="EMBL/GenBank/DDBJ databases">
        <authorList>
            <person name="Otto D Thomas"/>
            <person name="Naeem Raeece"/>
        </authorList>
    </citation>
    <scope>NUCLEOTIDE SEQUENCE</scope>
</reference>
<dbReference type="SUPFAM" id="SSF47473">
    <property type="entry name" value="EF-hand"/>
    <property type="match status" value="1"/>
</dbReference>
<proteinExistence type="predicted"/>
<dbReference type="PROSITE" id="PS50222">
    <property type="entry name" value="EF_HAND_2"/>
    <property type="match status" value="2"/>
</dbReference>
<feature type="region of interest" description="Disordered" evidence="2">
    <location>
        <begin position="1"/>
        <end position="75"/>
    </location>
</feature>
<dbReference type="InterPro" id="IPR018247">
    <property type="entry name" value="EF_Hand_1_Ca_BS"/>
</dbReference>
<gene>
    <name evidence="4" type="ORF">Cvel_16881</name>
</gene>
<feature type="compositionally biased region" description="Pro residues" evidence="2">
    <location>
        <begin position="16"/>
        <end position="31"/>
    </location>
</feature>
<dbReference type="GO" id="GO:0005509">
    <property type="term" value="F:calcium ion binding"/>
    <property type="evidence" value="ECO:0007669"/>
    <property type="project" value="InterPro"/>
</dbReference>
<feature type="domain" description="EF-hand" evidence="3">
    <location>
        <begin position="200"/>
        <end position="235"/>
    </location>
</feature>
<dbReference type="EMBL" id="CDMZ01000354">
    <property type="protein sequence ID" value="CEM12479.1"/>
    <property type="molecule type" value="Genomic_DNA"/>
</dbReference>
<protein>
    <recommendedName>
        <fullName evidence="3">EF-hand domain-containing protein</fullName>
    </recommendedName>
</protein>
<name>A0A0G4FHI3_9ALVE</name>
<dbReference type="SMART" id="SM00054">
    <property type="entry name" value="EFh"/>
    <property type="match status" value="2"/>
</dbReference>
<evidence type="ECO:0000259" key="3">
    <source>
        <dbReference type="PROSITE" id="PS50222"/>
    </source>
</evidence>
<accession>A0A0G4FHI3</accession>
<dbReference type="InterPro" id="IPR011992">
    <property type="entry name" value="EF-hand-dom_pair"/>
</dbReference>
<evidence type="ECO:0000256" key="2">
    <source>
        <dbReference type="SAM" id="MobiDB-lite"/>
    </source>
</evidence>
<evidence type="ECO:0000256" key="1">
    <source>
        <dbReference type="ARBA" id="ARBA00022837"/>
    </source>
</evidence>
<dbReference type="PRINTS" id="PR01217">
    <property type="entry name" value="PRICHEXTENSN"/>
</dbReference>
<feature type="compositionally biased region" description="Pro residues" evidence="2">
    <location>
        <begin position="40"/>
        <end position="55"/>
    </location>
</feature>
<keyword evidence="1" id="KW-0106">Calcium</keyword>
<organism evidence="4">
    <name type="scientific">Chromera velia CCMP2878</name>
    <dbReference type="NCBI Taxonomy" id="1169474"/>
    <lineage>
        <taxon>Eukaryota</taxon>
        <taxon>Sar</taxon>
        <taxon>Alveolata</taxon>
        <taxon>Colpodellida</taxon>
        <taxon>Chromeraceae</taxon>
        <taxon>Chromera</taxon>
    </lineage>
</organism>
<dbReference type="InterPro" id="IPR002048">
    <property type="entry name" value="EF_hand_dom"/>
</dbReference>
<dbReference type="Pfam" id="PF13499">
    <property type="entry name" value="EF-hand_7"/>
    <property type="match status" value="1"/>
</dbReference>
<feature type="domain" description="EF-hand" evidence="3">
    <location>
        <begin position="151"/>
        <end position="186"/>
    </location>
</feature>
<feature type="compositionally biased region" description="Pro residues" evidence="2">
    <location>
        <begin position="105"/>
        <end position="125"/>
    </location>
</feature>
<dbReference type="Gene3D" id="1.10.238.10">
    <property type="entry name" value="EF-hand"/>
    <property type="match status" value="1"/>
</dbReference>
<dbReference type="AlphaFoldDB" id="A0A0G4FHI3"/>
<dbReference type="PROSITE" id="PS00018">
    <property type="entry name" value="EF_HAND_1"/>
    <property type="match status" value="1"/>
</dbReference>
<evidence type="ECO:0000313" key="4">
    <source>
        <dbReference type="EMBL" id="CEM12479.1"/>
    </source>
</evidence>
<dbReference type="VEuPathDB" id="CryptoDB:Cvel_16881"/>
<feature type="region of interest" description="Disordered" evidence="2">
    <location>
        <begin position="100"/>
        <end position="128"/>
    </location>
</feature>
<dbReference type="CDD" id="cd00051">
    <property type="entry name" value="EFh"/>
    <property type="match status" value="1"/>
</dbReference>